<keyword evidence="1" id="KW-1133">Transmembrane helix</keyword>
<feature type="transmembrane region" description="Helical" evidence="1">
    <location>
        <begin position="20"/>
        <end position="42"/>
    </location>
</feature>
<feature type="transmembrane region" description="Helical" evidence="1">
    <location>
        <begin position="48"/>
        <end position="73"/>
    </location>
</feature>
<evidence type="ECO:0000256" key="1">
    <source>
        <dbReference type="SAM" id="Phobius"/>
    </source>
</evidence>
<sequence length="253" mass="28571">MKFTIIALNTFRETMRDRILRVIVGVSIFVIVISKIIGELSIGQDLKILVDFSLGTIDIFGVVLCIFIGASLIQREIDKKTLYTILSCPMNRWEFIFGKYLGMCMTLFVSTFVMGIFFCSYYFLMGGQVSLDLVGCIVMLFMGLMVLNSVAILLSVLTSSSVSIIVTAITFFIGRSTYHLKAIPQFSDSATLNYLTNIMYYILPNFNNFDIKEEATHALTIPSEVYLYAFLYMVVYSSVMLYLASLAINKRNL</sequence>
<dbReference type="Proteomes" id="UP000326354">
    <property type="component" value="Chromosome"/>
</dbReference>
<dbReference type="GO" id="GO:0140359">
    <property type="term" value="F:ABC-type transporter activity"/>
    <property type="evidence" value="ECO:0007669"/>
    <property type="project" value="InterPro"/>
</dbReference>
<gene>
    <name evidence="2" type="ORF">UABAM_06587</name>
</gene>
<feature type="transmembrane region" description="Helical" evidence="1">
    <location>
        <begin position="225"/>
        <end position="248"/>
    </location>
</feature>
<protein>
    <recommendedName>
        <fullName evidence="4">ABC transporter permease</fullName>
    </recommendedName>
</protein>
<evidence type="ECO:0000313" key="2">
    <source>
        <dbReference type="EMBL" id="BBM88170.1"/>
    </source>
</evidence>
<name>A0A5S9IW49_UABAM</name>
<proteinExistence type="predicted"/>
<feature type="transmembrane region" description="Helical" evidence="1">
    <location>
        <begin position="152"/>
        <end position="173"/>
    </location>
</feature>
<dbReference type="Pfam" id="PF12679">
    <property type="entry name" value="ABC2_membrane_2"/>
    <property type="match status" value="1"/>
</dbReference>
<dbReference type="GO" id="GO:0005886">
    <property type="term" value="C:plasma membrane"/>
    <property type="evidence" value="ECO:0007669"/>
    <property type="project" value="UniProtKB-SubCell"/>
</dbReference>
<dbReference type="AlphaFoldDB" id="A0A5S9IW49"/>
<dbReference type="EMBL" id="AP019860">
    <property type="protein sequence ID" value="BBM88170.1"/>
    <property type="molecule type" value="Genomic_DNA"/>
</dbReference>
<dbReference type="PANTHER" id="PTHR43471">
    <property type="entry name" value="ABC TRANSPORTER PERMEASE"/>
    <property type="match status" value="1"/>
</dbReference>
<dbReference type="KEGG" id="uam:UABAM_06587"/>
<reference evidence="2 3" key="1">
    <citation type="submission" date="2019-08" db="EMBL/GenBank/DDBJ databases">
        <title>Complete genome sequence of Candidatus Uab amorphum.</title>
        <authorList>
            <person name="Shiratori T."/>
            <person name="Suzuki S."/>
            <person name="Kakizawa Y."/>
            <person name="Ishida K."/>
        </authorList>
    </citation>
    <scope>NUCLEOTIDE SEQUENCE [LARGE SCALE GENOMIC DNA]</scope>
    <source>
        <strain evidence="2 3">SRT547</strain>
    </source>
</reference>
<keyword evidence="1" id="KW-0812">Transmembrane</keyword>
<organism evidence="2 3">
    <name type="scientific">Uabimicrobium amorphum</name>
    <dbReference type="NCBI Taxonomy" id="2596890"/>
    <lineage>
        <taxon>Bacteria</taxon>
        <taxon>Pseudomonadati</taxon>
        <taxon>Planctomycetota</taxon>
        <taxon>Candidatus Uabimicrobiia</taxon>
        <taxon>Candidatus Uabimicrobiales</taxon>
        <taxon>Candidatus Uabimicrobiaceae</taxon>
        <taxon>Candidatus Uabimicrobium</taxon>
    </lineage>
</organism>
<accession>A0A5S9IW49</accession>
<evidence type="ECO:0000313" key="3">
    <source>
        <dbReference type="Proteomes" id="UP000326354"/>
    </source>
</evidence>
<keyword evidence="1" id="KW-0472">Membrane</keyword>
<dbReference type="RefSeq" id="WP_368238801.1">
    <property type="nucleotide sequence ID" value="NZ_JAZFBD010000005.1"/>
</dbReference>
<dbReference type="PANTHER" id="PTHR43471:SF10">
    <property type="entry name" value="SLL1107 PROTEIN"/>
    <property type="match status" value="1"/>
</dbReference>
<evidence type="ECO:0008006" key="4">
    <source>
        <dbReference type="Google" id="ProtNLM"/>
    </source>
</evidence>
<feature type="transmembrane region" description="Helical" evidence="1">
    <location>
        <begin position="100"/>
        <end position="123"/>
    </location>
</feature>
<keyword evidence="3" id="KW-1185">Reference proteome</keyword>
<feature type="transmembrane region" description="Helical" evidence="1">
    <location>
        <begin position="129"/>
        <end position="147"/>
    </location>
</feature>